<dbReference type="SMART" id="SM00852">
    <property type="entry name" value="MoCF_biosynth"/>
    <property type="match status" value="1"/>
</dbReference>
<dbReference type="Gene3D" id="2.170.190.11">
    <property type="entry name" value="Molybdopterin biosynthesis moea protein, domain 3"/>
    <property type="match status" value="1"/>
</dbReference>
<feature type="domain" description="MoaB/Mog" evidence="3">
    <location>
        <begin position="184"/>
        <end position="320"/>
    </location>
</feature>
<dbReference type="Pfam" id="PF00994">
    <property type="entry name" value="MoCF_biosynth"/>
    <property type="match status" value="1"/>
</dbReference>
<protein>
    <submittedName>
        <fullName evidence="4">Molybdopterin molybdenumtransferase MoeA</fullName>
    </submittedName>
</protein>
<dbReference type="GO" id="GO:0006777">
    <property type="term" value="P:Mo-molybdopterin cofactor biosynthetic process"/>
    <property type="evidence" value="ECO:0007669"/>
    <property type="project" value="UniProtKB-KW"/>
</dbReference>
<evidence type="ECO:0000259" key="3">
    <source>
        <dbReference type="SMART" id="SM00852"/>
    </source>
</evidence>
<sequence length="404" mass="44540">MFISELLPVKEAFRLLDENQRLTSEETIDLIDAHGRVNSRRLISKLDSPPFDKAAMDGYAIKAKDTFQARADNPITLKVIDSIGAGKVSNVKLKEGEAVKIATGAPIPEGADAVVMEEYTYKIGDKIEVLQPTSPGENIAPRGEDVKAGETILEPGTVMRPQELAITASAGYDTIEVYKKPRVKIIITGDELVEPGTKPRPGNIINSNKYTLKALVESAKASPTVEHSPDNPRVLEEKIEENIQGYDMIITTGGTAISKGDIVVDTVDKLGRVIFHGVAMRPGKPLAFGLVEDKPVFMLSGYPVAAMVQFDIFVRYYLLRMQNINYEHQLVERICQRKTPSKLGRTDYIRAFTDNKIVEPILISGSGIIKSMVKSNSYIVIEENSEGIDKNSKCNVLLFNSFKI</sequence>
<accession>A0A328PF86</accession>
<keyword evidence="4" id="KW-0808">Transferase</keyword>
<evidence type="ECO:0000256" key="1">
    <source>
        <dbReference type="ARBA" id="ARBA00005046"/>
    </source>
</evidence>
<dbReference type="SUPFAM" id="SSF63882">
    <property type="entry name" value="MoeA N-terminal region -like"/>
    <property type="match status" value="1"/>
</dbReference>
<keyword evidence="5" id="KW-1185">Reference proteome</keyword>
<dbReference type="OrthoDB" id="31371at2157"/>
<comment type="caution">
    <text evidence="4">The sequence shown here is derived from an EMBL/GenBank/DDBJ whole genome shotgun (WGS) entry which is preliminary data.</text>
</comment>
<dbReference type="AlphaFoldDB" id="A0A328PF86"/>
<dbReference type="FunFam" id="2.170.190.11:FF:000001">
    <property type="entry name" value="Molybdopterin molybdenumtransferase"/>
    <property type="match status" value="1"/>
</dbReference>
<dbReference type="InterPro" id="IPR001453">
    <property type="entry name" value="MoaB/Mog_dom"/>
</dbReference>
<dbReference type="UniPathway" id="UPA00344"/>
<dbReference type="InterPro" id="IPR005111">
    <property type="entry name" value="MoeA_C_domain_IV"/>
</dbReference>
<organism evidence="4 5">
    <name type="scientific">Methanothermobacter tenebrarum</name>
    <dbReference type="NCBI Taxonomy" id="680118"/>
    <lineage>
        <taxon>Archaea</taxon>
        <taxon>Methanobacteriati</taxon>
        <taxon>Methanobacteriota</taxon>
        <taxon>Methanomada group</taxon>
        <taxon>Methanobacteria</taxon>
        <taxon>Methanobacteriales</taxon>
        <taxon>Methanobacteriaceae</taxon>
        <taxon>Methanothermobacter</taxon>
    </lineage>
</organism>
<dbReference type="EMBL" id="QLOE01000004">
    <property type="protein sequence ID" value="RAO79082.1"/>
    <property type="molecule type" value="Genomic_DNA"/>
</dbReference>
<dbReference type="InterPro" id="IPR036135">
    <property type="entry name" value="MoeA_linker/N_sf"/>
</dbReference>
<dbReference type="InterPro" id="IPR036688">
    <property type="entry name" value="MoeA_C_domain_IV_sf"/>
</dbReference>
<dbReference type="SUPFAM" id="SSF53218">
    <property type="entry name" value="Molybdenum cofactor biosynthesis proteins"/>
    <property type="match status" value="1"/>
</dbReference>
<evidence type="ECO:0000313" key="4">
    <source>
        <dbReference type="EMBL" id="RAO79082.1"/>
    </source>
</evidence>
<evidence type="ECO:0000313" key="5">
    <source>
        <dbReference type="Proteomes" id="UP000249782"/>
    </source>
</evidence>
<dbReference type="PANTHER" id="PTHR10192:SF5">
    <property type="entry name" value="GEPHYRIN"/>
    <property type="match status" value="1"/>
</dbReference>
<dbReference type="CDD" id="cd00887">
    <property type="entry name" value="MoeA"/>
    <property type="match status" value="1"/>
</dbReference>
<evidence type="ECO:0000256" key="2">
    <source>
        <dbReference type="ARBA" id="ARBA00023150"/>
    </source>
</evidence>
<keyword evidence="2" id="KW-0501">Molybdenum cofactor biosynthesis</keyword>
<dbReference type="Pfam" id="PF03453">
    <property type="entry name" value="MoeA_N"/>
    <property type="match status" value="1"/>
</dbReference>
<dbReference type="GO" id="GO:0061599">
    <property type="term" value="F:molybdopterin molybdotransferase activity"/>
    <property type="evidence" value="ECO:0007669"/>
    <property type="project" value="TreeGrafter"/>
</dbReference>
<name>A0A328PF86_9EURY</name>
<dbReference type="Pfam" id="PF03454">
    <property type="entry name" value="MoeA_C"/>
    <property type="match status" value="1"/>
</dbReference>
<dbReference type="NCBIfam" id="NF045515">
    <property type="entry name" value="Glp_gephyrin"/>
    <property type="match status" value="1"/>
</dbReference>
<gene>
    <name evidence="4" type="ORF">DPC56_03930</name>
</gene>
<dbReference type="Gene3D" id="3.90.105.10">
    <property type="entry name" value="Molybdopterin biosynthesis moea protein, domain 2"/>
    <property type="match status" value="1"/>
</dbReference>
<dbReference type="PANTHER" id="PTHR10192">
    <property type="entry name" value="MOLYBDOPTERIN BIOSYNTHESIS PROTEIN"/>
    <property type="match status" value="1"/>
</dbReference>
<reference evidence="4 5" key="1">
    <citation type="submission" date="2018-06" db="EMBL/GenBank/DDBJ databases">
        <title>Draft genome sequence of hyperthermophilic methanogen Methanothermobacter tenebrarum sp. MCM-B 1447.</title>
        <authorList>
            <person name="Pore S.D."/>
            <person name="Dagar S."/>
            <person name="Dhakephalkar P.K."/>
        </authorList>
    </citation>
    <scope>NUCLEOTIDE SEQUENCE [LARGE SCALE GENOMIC DNA]</scope>
    <source>
        <strain evidence="4 5">MCM B 1447</strain>
    </source>
</reference>
<dbReference type="RefSeq" id="WP_112093770.1">
    <property type="nucleotide sequence ID" value="NZ_QLOE01000004.1"/>
</dbReference>
<dbReference type="SUPFAM" id="SSF63867">
    <property type="entry name" value="MoeA C-terminal domain-like"/>
    <property type="match status" value="1"/>
</dbReference>
<dbReference type="GO" id="GO:0005829">
    <property type="term" value="C:cytosol"/>
    <property type="evidence" value="ECO:0007669"/>
    <property type="project" value="TreeGrafter"/>
</dbReference>
<dbReference type="InterPro" id="IPR005110">
    <property type="entry name" value="MoeA_linker/N"/>
</dbReference>
<proteinExistence type="predicted"/>
<dbReference type="NCBIfam" id="TIGR00177">
    <property type="entry name" value="molyb_syn"/>
    <property type="match status" value="1"/>
</dbReference>
<dbReference type="InterPro" id="IPR036425">
    <property type="entry name" value="MoaB/Mog-like_dom_sf"/>
</dbReference>
<dbReference type="Gene3D" id="3.40.980.10">
    <property type="entry name" value="MoaB/Mog-like domain"/>
    <property type="match status" value="1"/>
</dbReference>
<dbReference type="InterPro" id="IPR038987">
    <property type="entry name" value="MoeA-like"/>
</dbReference>
<comment type="pathway">
    <text evidence="1">Cofactor biosynthesis; molybdopterin biosynthesis.</text>
</comment>
<dbReference type="Proteomes" id="UP000249782">
    <property type="component" value="Unassembled WGS sequence"/>
</dbReference>
<dbReference type="Gene3D" id="2.40.340.10">
    <property type="entry name" value="MoeA, C-terminal, domain IV"/>
    <property type="match status" value="1"/>
</dbReference>